<dbReference type="KEGG" id="npv:OHM77_07350"/>
<organism evidence="1">
    <name type="scientific">Candidatus Nitricoxidivorans perseverans</name>
    <dbReference type="NCBI Taxonomy" id="2975601"/>
    <lineage>
        <taxon>Bacteria</taxon>
        <taxon>Pseudomonadati</taxon>
        <taxon>Pseudomonadota</taxon>
        <taxon>Betaproteobacteria</taxon>
        <taxon>Nitrosomonadales</taxon>
        <taxon>Sterolibacteriaceae</taxon>
        <taxon>Candidatus Nitricoxidivorans</taxon>
    </lineage>
</organism>
<dbReference type="EMBL" id="CP107246">
    <property type="protein sequence ID" value="WIM04527.1"/>
    <property type="molecule type" value="Genomic_DNA"/>
</dbReference>
<proteinExistence type="predicted"/>
<evidence type="ECO:0008006" key="2">
    <source>
        <dbReference type="Google" id="ProtNLM"/>
    </source>
</evidence>
<accession>A0AA49IRB6</accession>
<reference evidence="1" key="1">
    <citation type="journal article" date="2023" name="Nat. Microbiol.">
        <title>Enrichment and characterization of a nitric oxide-reducing microbial community in a continuous bioreactor.</title>
        <authorList>
            <person name="Garrido-Amador P."/>
            <person name="Stortenbeker N."/>
            <person name="Wessels H.J.C.T."/>
            <person name="Speth D.R."/>
            <person name="Garcia-Heredia I."/>
            <person name="Kartal B."/>
        </authorList>
    </citation>
    <scope>NUCLEOTIDE SEQUENCE</scope>
    <source>
        <strain evidence="1">MAG1</strain>
    </source>
</reference>
<dbReference type="AlphaFoldDB" id="A0AA49IRB6"/>
<gene>
    <name evidence="1" type="ORF">OHM77_07350</name>
</gene>
<dbReference type="Proteomes" id="UP001234916">
    <property type="component" value="Chromosome"/>
</dbReference>
<sequence>MLGMFSSRPDHPLADSREVRRILAELPAQEPAAAIDSATAWLESLVASEEFRPDRRLELVLQLDEAALPQSRRLGREYLTAPRPGRAQEFKLWQLNRNYWGELVTAYETVLAQACAGDKGIESIKDHLPLLYARLLHANGGRLKWDQFRYGPIDGLLWMAAGRAYLAAVQGNVARRGVMLYPGAETMPEAEYLKMLVFHASSMDSLLPIEIEIAERLIAHFLPRFAFTDQVRPENVYWVDAAKPLPPTRLAKLPEIAPTLRFFSTGQAIESVVELRSRIEQTGELPASINFGGQYSPRVVLPVLDHLAICWAPKPPVRSHTRHRVKSRLTVVSGLAAIHRRLAGQAGPNGAEAWIAEDVSMGGMGAEVPLAGNDWVRIGALLGMQPDGGDNWLIGVIRRFSRETESAAAVGIKTISKTPRAIVADCGGLQTEGVLLDPPVAGDDVRVLVPAADWEEKIPLLFTLDGMRVRLFPQAMVDSGPDYSLGRYRVETI</sequence>
<protein>
    <recommendedName>
        <fullName evidence="2">PilZ domain-containing protein</fullName>
    </recommendedName>
</protein>
<name>A0AA49IRB6_9PROT</name>
<evidence type="ECO:0000313" key="1">
    <source>
        <dbReference type="EMBL" id="WIM04527.1"/>
    </source>
</evidence>